<organism evidence="1 2">
    <name type="scientific">Vibrio mimicus</name>
    <dbReference type="NCBI Taxonomy" id="674"/>
    <lineage>
        <taxon>Bacteria</taxon>
        <taxon>Pseudomonadati</taxon>
        <taxon>Pseudomonadota</taxon>
        <taxon>Gammaproteobacteria</taxon>
        <taxon>Vibrionales</taxon>
        <taxon>Vibrionaceae</taxon>
        <taxon>Vibrio</taxon>
    </lineage>
</organism>
<reference evidence="1" key="1">
    <citation type="submission" date="2017-12" db="EMBL/GenBank/DDBJ databases">
        <title>FDA dAtabase for Regulatory Grade micrObial Sequences (FDA-ARGOS): Supporting development and validation of Infectious Disease Dx tests.</title>
        <authorList>
            <person name="Hoffmann M."/>
            <person name="Allard M."/>
            <person name="Evans P."/>
            <person name="Brown E."/>
            <person name="Tallon L.J."/>
            <person name="Sadzewicz L."/>
            <person name="Sengamalay N."/>
            <person name="Ott S."/>
            <person name="Godinez A."/>
            <person name="Nagaraj S."/>
            <person name="Vavikolanu K."/>
            <person name="Aluvathingal J."/>
            <person name="Nadendla S."/>
            <person name="Hobson J."/>
            <person name="Sichtig H."/>
        </authorList>
    </citation>
    <scope>NUCLEOTIDE SEQUENCE [LARGE SCALE GENOMIC DNA]</scope>
    <source>
        <strain evidence="1">FDAARGOS_113</strain>
    </source>
</reference>
<dbReference type="Proteomes" id="UP000053748">
    <property type="component" value="Unassembled WGS sequence"/>
</dbReference>
<dbReference type="AlphaFoldDB" id="A0A2J9VJT0"/>
<accession>A0A2J9VJT0</accession>
<evidence type="ECO:0000313" key="2">
    <source>
        <dbReference type="Proteomes" id="UP000053748"/>
    </source>
</evidence>
<gene>
    <name evidence="1" type="ORF">AL544_003180</name>
</gene>
<evidence type="ECO:0000313" key="1">
    <source>
        <dbReference type="EMBL" id="PNM63942.1"/>
    </source>
</evidence>
<proteinExistence type="predicted"/>
<dbReference type="EMBL" id="LOSJ02000001">
    <property type="protein sequence ID" value="PNM63942.1"/>
    <property type="molecule type" value="Genomic_DNA"/>
</dbReference>
<name>A0A2J9VJT0_VIBMI</name>
<comment type="caution">
    <text evidence="1">The sequence shown here is derived from an EMBL/GenBank/DDBJ whole genome shotgun (WGS) entry which is preliminary data.</text>
</comment>
<keyword evidence="2" id="KW-1185">Reference proteome</keyword>
<sequence>MIVFLSNDVWHRCLPPFLFNGDLHLKHTHNKRLKRDCQRVAYPVPMNCGGYGCCV</sequence>
<protein>
    <submittedName>
        <fullName evidence="1">Transcriptional regulator</fullName>
    </submittedName>
</protein>